<dbReference type="GO" id="GO:0050660">
    <property type="term" value="F:flavin adenine dinucleotide binding"/>
    <property type="evidence" value="ECO:0007669"/>
    <property type="project" value="InterPro"/>
</dbReference>
<evidence type="ECO:0000256" key="4">
    <source>
        <dbReference type="SAM" id="SignalP"/>
    </source>
</evidence>
<dbReference type="AlphaFoldDB" id="A0A0D1ZU99"/>
<dbReference type="InterPro" id="IPR012132">
    <property type="entry name" value="GMC_OxRdtase"/>
</dbReference>
<dbReference type="STRING" id="212818.A0A0D1ZU99"/>
<proteinExistence type="inferred from homology"/>
<evidence type="ECO:0000313" key="6">
    <source>
        <dbReference type="EMBL" id="KIV90373.1"/>
    </source>
</evidence>
<organism evidence="6 7">
    <name type="scientific">Exophiala mesophila</name>
    <name type="common">Black yeast-like fungus</name>
    <dbReference type="NCBI Taxonomy" id="212818"/>
    <lineage>
        <taxon>Eukaryota</taxon>
        <taxon>Fungi</taxon>
        <taxon>Dikarya</taxon>
        <taxon>Ascomycota</taxon>
        <taxon>Pezizomycotina</taxon>
        <taxon>Eurotiomycetes</taxon>
        <taxon>Chaetothyriomycetidae</taxon>
        <taxon>Chaetothyriales</taxon>
        <taxon>Herpotrichiellaceae</taxon>
        <taxon>Exophiala</taxon>
    </lineage>
</organism>
<dbReference type="VEuPathDB" id="FungiDB:PV10_07682"/>
<comment type="similarity">
    <text evidence="1">Belongs to the GMC oxidoreductase family.</text>
</comment>
<feature type="active site" description="Proton acceptor" evidence="3">
    <location>
        <position position="605"/>
    </location>
</feature>
<dbReference type="EMBL" id="KN847524">
    <property type="protein sequence ID" value="KIV90373.1"/>
    <property type="molecule type" value="Genomic_DNA"/>
</dbReference>
<evidence type="ECO:0000256" key="3">
    <source>
        <dbReference type="PIRSR" id="PIRSR000137-1"/>
    </source>
</evidence>
<reference evidence="6 7" key="1">
    <citation type="submission" date="2015-01" db="EMBL/GenBank/DDBJ databases">
        <title>The Genome Sequence of Exophiala mesophila CBS40295.</title>
        <authorList>
            <consortium name="The Broad Institute Genomics Platform"/>
            <person name="Cuomo C."/>
            <person name="de Hoog S."/>
            <person name="Gorbushina A."/>
            <person name="Stielow B."/>
            <person name="Teixiera M."/>
            <person name="Abouelleil A."/>
            <person name="Chapman S.B."/>
            <person name="Priest M."/>
            <person name="Young S.K."/>
            <person name="Wortman J."/>
            <person name="Nusbaum C."/>
            <person name="Birren B."/>
        </authorList>
    </citation>
    <scope>NUCLEOTIDE SEQUENCE [LARGE SCALE GENOMIC DNA]</scope>
    <source>
        <strain evidence="6 7">CBS 40295</strain>
    </source>
</reference>
<dbReference type="PANTHER" id="PTHR11552">
    <property type="entry name" value="GLUCOSE-METHANOL-CHOLINE GMC OXIDOREDUCTASE"/>
    <property type="match status" value="1"/>
</dbReference>
<gene>
    <name evidence="6" type="ORF">PV10_07682</name>
</gene>
<dbReference type="SUPFAM" id="SSF51905">
    <property type="entry name" value="FAD/NAD(P)-binding domain"/>
    <property type="match status" value="1"/>
</dbReference>
<feature type="chain" id="PRO_5002237982" description="Glucose-methanol-choline oxidoreductase N-terminal domain-containing protein" evidence="4">
    <location>
        <begin position="21"/>
        <end position="625"/>
    </location>
</feature>
<dbReference type="GO" id="GO:0016614">
    <property type="term" value="F:oxidoreductase activity, acting on CH-OH group of donors"/>
    <property type="evidence" value="ECO:0007669"/>
    <property type="project" value="InterPro"/>
</dbReference>
<dbReference type="OMA" id="DYSECVM"/>
<dbReference type="InterPro" id="IPR036188">
    <property type="entry name" value="FAD/NAD-bd_sf"/>
</dbReference>
<dbReference type="GO" id="GO:0044550">
    <property type="term" value="P:secondary metabolite biosynthetic process"/>
    <property type="evidence" value="ECO:0007669"/>
    <property type="project" value="TreeGrafter"/>
</dbReference>
<protein>
    <recommendedName>
        <fullName evidence="5">Glucose-methanol-choline oxidoreductase N-terminal domain-containing protein</fullName>
    </recommendedName>
</protein>
<keyword evidence="2" id="KW-0325">Glycoprotein</keyword>
<keyword evidence="4" id="KW-0732">Signal</keyword>
<feature type="domain" description="Glucose-methanol-choline oxidoreductase N-terminal" evidence="5">
    <location>
        <begin position="326"/>
        <end position="340"/>
    </location>
</feature>
<accession>A0A0D1ZU99</accession>
<evidence type="ECO:0000259" key="5">
    <source>
        <dbReference type="PROSITE" id="PS00624"/>
    </source>
</evidence>
<dbReference type="Gene3D" id="3.50.50.60">
    <property type="entry name" value="FAD/NAD(P)-binding domain"/>
    <property type="match status" value="1"/>
</dbReference>
<sequence length="625" mass="67399">MANRILSLGLLITQLGTSYAFPAPHQGVPRSLPERLLGSSFGIPGDRTIDYVIVGGGTAGLAVAARLAENTDSQIAVIEAGSFYEIGNSNISQIPAYCAVGTGKTMEGINPFNDWGFETTPQAGLTNETAHYTRGKCLGGSSARNYLTYQRSNAGAYDLWAERVGDDSYAWENFLPYFEKSISFTPPDSQNRPANATPGYDLSTLSNGKGPLSLTYARYAHAFSSWAQVALQTLGINPINGFNSGNLIGSANQLFTLDPKDMVRDSSETSFLRKIGLPQTNLIVYQSMMATRILFDDNRNAVGVAVNGEGVEFVLSARQEVILSAGAFQSPQLLMVSGVGPAETLQRHNIPVIADRPGVGQNMEDHVLGGPSFRVNVVTASSLNDPAFLEGITEQYLMNRTGFLTAGIDDMLAFERLPADIISSLDQSTQADLATLPNDWPQVEYLPASAYFGYQNNASEAPTDGYNYATMAVAPQVIFSRGSVDIQSGDVMDAPIINPNWLTHPTDQAIAVTGYRRARQLFEAMSPIVIGAEFFPGTDMQIQSDAEILDIIRNTFFTVYHASCTCAMGRPDDAMTVIDSHARVIGVNRLRVVDASSLPLLPPGHPLSTIYALAEKIADEIAHGY</sequence>
<name>A0A0D1ZU99_EXOME</name>
<evidence type="ECO:0000313" key="7">
    <source>
        <dbReference type="Proteomes" id="UP000054302"/>
    </source>
</evidence>
<dbReference type="GeneID" id="27325527"/>
<evidence type="ECO:0000256" key="2">
    <source>
        <dbReference type="ARBA" id="ARBA00023180"/>
    </source>
</evidence>
<dbReference type="Pfam" id="PF00732">
    <property type="entry name" value="GMC_oxred_N"/>
    <property type="match status" value="1"/>
</dbReference>
<dbReference type="RefSeq" id="XP_016221947.1">
    <property type="nucleotide sequence ID" value="XM_016372615.1"/>
</dbReference>
<dbReference type="Gene3D" id="3.30.560.10">
    <property type="entry name" value="Glucose Oxidase, domain 3"/>
    <property type="match status" value="1"/>
</dbReference>
<dbReference type="PANTHER" id="PTHR11552:SF138">
    <property type="entry name" value="DEHYDROGENASE PKFF-RELATED"/>
    <property type="match status" value="1"/>
</dbReference>
<dbReference type="PROSITE" id="PS00624">
    <property type="entry name" value="GMC_OXRED_2"/>
    <property type="match status" value="1"/>
</dbReference>
<dbReference type="InterPro" id="IPR000172">
    <property type="entry name" value="GMC_OxRdtase_N"/>
</dbReference>
<dbReference type="OrthoDB" id="269227at2759"/>
<dbReference type="SUPFAM" id="SSF54373">
    <property type="entry name" value="FAD-linked reductases, C-terminal domain"/>
    <property type="match status" value="1"/>
</dbReference>
<dbReference type="HOGENOM" id="CLU_002865_6_3_1"/>
<dbReference type="Pfam" id="PF05199">
    <property type="entry name" value="GMC_oxred_C"/>
    <property type="match status" value="1"/>
</dbReference>
<dbReference type="InterPro" id="IPR007867">
    <property type="entry name" value="GMC_OxRtase_C"/>
</dbReference>
<evidence type="ECO:0000256" key="1">
    <source>
        <dbReference type="ARBA" id="ARBA00010790"/>
    </source>
</evidence>
<feature type="active site" description="Proton donor" evidence="3">
    <location>
        <position position="561"/>
    </location>
</feature>
<dbReference type="PIRSF" id="PIRSF000137">
    <property type="entry name" value="Alcohol_oxidase"/>
    <property type="match status" value="1"/>
</dbReference>
<keyword evidence="7" id="KW-1185">Reference proteome</keyword>
<dbReference type="Proteomes" id="UP000054302">
    <property type="component" value="Unassembled WGS sequence"/>
</dbReference>
<feature type="signal peptide" evidence="4">
    <location>
        <begin position="1"/>
        <end position="20"/>
    </location>
</feature>